<dbReference type="GeneID" id="93281853"/>
<evidence type="ECO:0000313" key="2">
    <source>
        <dbReference type="EMBL" id="SEU05079.1"/>
    </source>
</evidence>
<name>A0A1I0GKW3_9FIRM</name>
<accession>A0A1I0GKW3</accession>
<reference evidence="1" key="1">
    <citation type="submission" date="2016-10" db="EMBL/GenBank/DDBJ databases">
        <authorList>
            <person name="de Groot N.N."/>
        </authorList>
    </citation>
    <scope>NUCLEOTIDE SEQUENCE [LARGE SCALE GENOMIC DNA]</scope>
    <source>
        <strain evidence="1">NLAE-zl-G277</strain>
    </source>
</reference>
<gene>
    <name evidence="1" type="ORF">SAMN05216313_1122</name>
    <name evidence="2" type="ORF">SAMN05216313_12682</name>
</gene>
<dbReference type="STRING" id="460384.SAMN05216313_1122"/>
<dbReference type="InterPro" id="IPR047907">
    <property type="entry name" value="CD1375-like"/>
</dbReference>
<dbReference type="RefSeq" id="WP_278336496.1">
    <property type="nucleotide sequence ID" value="NZ_FOIM01000012.1"/>
</dbReference>
<reference evidence="3" key="2">
    <citation type="submission" date="2016-10" db="EMBL/GenBank/DDBJ databases">
        <authorList>
            <person name="Varghese N."/>
            <person name="Submissions S."/>
        </authorList>
    </citation>
    <scope>NUCLEOTIDE SEQUENCE [LARGE SCALE GENOMIC DNA]</scope>
    <source>
        <strain evidence="3">NLAE-zl-G277</strain>
    </source>
</reference>
<dbReference type="NCBIfam" id="NF040910">
    <property type="entry name" value="CD1375_fam"/>
    <property type="match status" value="1"/>
</dbReference>
<dbReference type="AlphaFoldDB" id="A0A1I0GKW3"/>
<dbReference type="EMBL" id="FOIM01000012">
    <property type="protein sequence ID" value="SET70705.1"/>
    <property type="molecule type" value="Genomic_DNA"/>
</dbReference>
<protein>
    <submittedName>
        <fullName evidence="1">Uncharacterized protein</fullName>
    </submittedName>
</protein>
<proteinExistence type="predicted"/>
<evidence type="ECO:0000313" key="1">
    <source>
        <dbReference type="EMBL" id="SET70705.1"/>
    </source>
</evidence>
<dbReference type="Proteomes" id="UP000198508">
    <property type="component" value="Unassembled WGS sequence"/>
</dbReference>
<evidence type="ECO:0000313" key="3">
    <source>
        <dbReference type="Proteomes" id="UP000198508"/>
    </source>
</evidence>
<sequence length="40" mass="4680">MGAFYGLRIRAGIMTLEEVPAFWRAKVDKWLADNPENKER</sequence>
<organism evidence="1 3">
    <name type="scientific">Enterocloster lavalensis</name>
    <dbReference type="NCBI Taxonomy" id="460384"/>
    <lineage>
        <taxon>Bacteria</taxon>
        <taxon>Bacillati</taxon>
        <taxon>Bacillota</taxon>
        <taxon>Clostridia</taxon>
        <taxon>Lachnospirales</taxon>
        <taxon>Lachnospiraceae</taxon>
        <taxon>Enterocloster</taxon>
    </lineage>
</organism>
<dbReference type="EMBL" id="FOIM01000026">
    <property type="protein sequence ID" value="SEU05079.1"/>
    <property type="molecule type" value="Genomic_DNA"/>
</dbReference>
<keyword evidence="3" id="KW-1185">Reference proteome</keyword>